<dbReference type="Pfam" id="PF13205">
    <property type="entry name" value="Big_5"/>
    <property type="match status" value="1"/>
</dbReference>
<dbReference type="InterPro" id="IPR014755">
    <property type="entry name" value="Cu-Rt/internalin_Ig-like"/>
</dbReference>
<organism evidence="3 4">
    <name type="scientific">Methanobacterium lacus (strain AL-21)</name>
    <dbReference type="NCBI Taxonomy" id="877455"/>
    <lineage>
        <taxon>Archaea</taxon>
        <taxon>Methanobacteriati</taxon>
        <taxon>Methanobacteriota</taxon>
        <taxon>Methanomada group</taxon>
        <taxon>Methanobacteria</taxon>
        <taxon>Methanobacteriales</taxon>
        <taxon>Methanobacteriaceae</taxon>
        <taxon>Methanobacterium</taxon>
    </lineage>
</organism>
<reference evidence="3 4" key="2">
    <citation type="journal article" date="2014" name="Int. J. Syst. Evol. Microbiol.">
        <title>Methanobacterium paludis sp. nov. and a novel strain of Methanobacterium lacus isolated from northern peatlands.</title>
        <authorList>
            <person name="Cadillo-Quiroz H."/>
            <person name="Brauer S.L."/>
            <person name="Goodson N."/>
            <person name="Yavitt J.B."/>
            <person name="Zinder S.H."/>
        </authorList>
    </citation>
    <scope>NUCLEOTIDE SEQUENCE [LARGE SCALE GENOMIC DNA]</scope>
    <source>
        <strain evidence="3 4">AL-21</strain>
    </source>
</reference>
<dbReference type="SUPFAM" id="SSF81296">
    <property type="entry name" value="E set domains"/>
    <property type="match status" value="1"/>
</dbReference>
<keyword evidence="4" id="KW-1185">Reference proteome</keyword>
<sequence length="269" mass="29858">MILLSNINHSDAYQLNSSTPQVNSVNPGNNSIIPKSQAIKLTFSKSIKLNKNSITLKNMDGKLISTNNKVSGKSLILTPVNQLKPGKYYLALGKGAVTDSYKNGNSNYKSCFTISPISLAQMKDGKSRVERFYAVNHRLPNYVSFGSKKIMINDFEKLLTTQNLKLNKTSSVKTYSITRQVGCIAYNISLSNKVVSSTSKCSCGACGDYVYHTSTYKNYCPNCGRYETLVWNPKGVYEGEWTCSYCDCDYCSACGKEKVHNHPKHLIKA</sequence>
<dbReference type="GeneID" id="10278293"/>
<dbReference type="InterPro" id="IPR014756">
    <property type="entry name" value="Ig_E-set"/>
</dbReference>
<dbReference type="Pfam" id="PF09373">
    <property type="entry name" value="PMBR"/>
    <property type="match status" value="1"/>
</dbReference>
<dbReference type="HOGENOM" id="CLU_978644_0_0_2"/>
<evidence type="ECO:0000313" key="4">
    <source>
        <dbReference type="Proteomes" id="UP000007490"/>
    </source>
</evidence>
<keyword evidence="1" id="KW-0732">Signal</keyword>
<protein>
    <submittedName>
        <fullName evidence="3">Pseudomurein-binding repeat-containing protein</fullName>
    </submittedName>
</protein>
<evidence type="ECO:0000256" key="1">
    <source>
        <dbReference type="ARBA" id="ARBA00022729"/>
    </source>
</evidence>
<evidence type="ECO:0000313" key="3">
    <source>
        <dbReference type="EMBL" id="ADZ10058.1"/>
    </source>
</evidence>
<dbReference type="AlphaFoldDB" id="F0TAI6"/>
<dbReference type="InterPro" id="IPR032812">
    <property type="entry name" value="SbsA_Ig"/>
</dbReference>
<name>F0TAI6_METLA</name>
<dbReference type="Proteomes" id="UP000007490">
    <property type="component" value="Chromosome"/>
</dbReference>
<dbReference type="EMBL" id="CP002551">
    <property type="protein sequence ID" value="ADZ10058.1"/>
    <property type="molecule type" value="Genomic_DNA"/>
</dbReference>
<dbReference type="KEGG" id="mel:Metbo_1836"/>
<dbReference type="eggNOG" id="arCOG10865">
    <property type="taxonomic scope" value="Archaea"/>
</dbReference>
<proteinExistence type="predicted"/>
<dbReference type="RefSeq" id="WP_013645409.1">
    <property type="nucleotide sequence ID" value="NC_015216.1"/>
</dbReference>
<accession>F0TAI6</accession>
<dbReference type="InterPro" id="IPR018975">
    <property type="entry name" value="Pseudomurein-binding_repeat"/>
</dbReference>
<evidence type="ECO:0000259" key="2">
    <source>
        <dbReference type="Pfam" id="PF13205"/>
    </source>
</evidence>
<dbReference type="Gene3D" id="2.60.40.1220">
    <property type="match status" value="1"/>
</dbReference>
<dbReference type="OrthoDB" id="67468at2157"/>
<reference evidence="4" key="1">
    <citation type="submission" date="2011-02" db="EMBL/GenBank/DDBJ databases">
        <title>Complete sequence of Methanobacterium sp. AL-21.</title>
        <authorList>
            <consortium name="US DOE Joint Genome Institute"/>
            <person name="Lucas S."/>
            <person name="Copeland A."/>
            <person name="Lapidus A."/>
            <person name="Cheng J.-F."/>
            <person name="Goodwin L."/>
            <person name="Pitluck S."/>
            <person name="Chertkov O."/>
            <person name="Detter J.C."/>
            <person name="Han C."/>
            <person name="Tapia R."/>
            <person name="Land M."/>
            <person name="Hauser L."/>
            <person name="Kyrpides N."/>
            <person name="Ivanova N."/>
            <person name="Mikhailova N."/>
            <person name="Pagani I."/>
            <person name="Cadillo-Quiroz H."/>
            <person name="Imachi H."/>
            <person name="Zinder S."/>
            <person name="Liu W."/>
            <person name="Woyke T."/>
        </authorList>
    </citation>
    <scope>NUCLEOTIDE SEQUENCE [LARGE SCALE GENOMIC DNA]</scope>
    <source>
        <strain evidence="4">AL-21</strain>
    </source>
</reference>
<feature type="domain" description="SbsA Ig-like" evidence="2">
    <location>
        <begin position="18"/>
        <end position="113"/>
    </location>
</feature>
<gene>
    <name evidence="3" type="ordered locus">Metbo_1836</name>
</gene>